<comment type="caution">
    <text evidence="2">The sequence shown here is derived from an EMBL/GenBank/DDBJ whole genome shotgun (WGS) entry which is preliminary data.</text>
</comment>
<reference evidence="2" key="1">
    <citation type="submission" date="2019-08" db="EMBL/GenBank/DDBJ databases">
        <title>The genome of the North American firefly Photinus pyralis.</title>
        <authorList>
            <consortium name="Photinus pyralis genome working group"/>
            <person name="Fallon T.R."/>
            <person name="Sander Lower S.E."/>
            <person name="Weng J.-K."/>
        </authorList>
    </citation>
    <scope>NUCLEOTIDE SEQUENCE</scope>
    <source>
        <strain evidence="2">TRF0915ILg1</strain>
        <tissue evidence="2">Whole body</tissue>
    </source>
</reference>
<organism evidence="2 3">
    <name type="scientific">Ignelater luminosus</name>
    <name type="common">Cucubano</name>
    <name type="synonym">Pyrophorus luminosus</name>
    <dbReference type="NCBI Taxonomy" id="2038154"/>
    <lineage>
        <taxon>Eukaryota</taxon>
        <taxon>Metazoa</taxon>
        <taxon>Ecdysozoa</taxon>
        <taxon>Arthropoda</taxon>
        <taxon>Hexapoda</taxon>
        <taxon>Insecta</taxon>
        <taxon>Pterygota</taxon>
        <taxon>Neoptera</taxon>
        <taxon>Endopterygota</taxon>
        <taxon>Coleoptera</taxon>
        <taxon>Polyphaga</taxon>
        <taxon>Elateriformia</taxon>
        <taxon>Elateroidea</taxon>
        <taxon>Elateridae</taxon>
        <taxon>Agrypninae</taxon>
        <taxon>Pyrophorini</taxon>
        <taxon>Ignelater</taxon>
    </lineage>
</organism>
<name>A0A8K0FYT2_IGNLU</name>
<gene>
    <name evidence="2" type="ORF">ILUMI_26799</name>
</gene>
<sequence>MKNKAKLKDIKEHRIYVNDDMTKPQKIIQKAIRIKKMEEKRKGNSVNIGFQKIEVNKKEEIWNQEINALENKRRHEEKMRQFVPKSDRLCYIRVKSTNKIISIINIPAVTKEKDEAKDRYYEELSTVLHIGKEDVYNEITGGESEHDQSNDNRLRLIALAIEEKMKIRSRIKWRHAVLEDLKSLSKLETEDG</sequence>
<accession>A0A8K0FYT2</accession>
<evidence type="ECO:0000313" key="2">
    <source>
        <dbReference type="EMBL" id="KAF2879374.1"/>
    </source>
</evidence>
<keyword evidence="1" id="KW-0175">Coiled coil</keyword>
<dbReference type="AlphaFoldDB" id="A0A8K0FYT2"/>
<evidence type="ECO:0000313" key="3">
    <source>
        <dbReference type="Proteomes" id="UP000801492"/>
    </source>
</evidence>
<dbReference type="Proteomes" id="UP000801492">
    <property type="component" value="Unassembled WGS sequence"/>
</dbReference>
<proteinExistence type="predicted"/>
<evidence type="ECO:0000256" key="1">
    <source>
        <dbReference type="SAM" id="Coils"/>
    </source>
</evidence>
<dbReference type="EMBL" id="VTPC01091184">
    <property type="protein sequence ID" value="KAF2879374.1"/>
    <property type="molecule type" value="Genomic_DNA"/>
</dbReference>
<protein>
    <submittedName>
        <fullName evidence="2">Uncharacterized protein</fullName>
    </submittedName>
</protein>
<feature type="coiled-coil region" evidence="1">
    <location>
        <begin position="52"/>
        <end position="79"/>
    </location>
</feature>
<keyword evidence="3" id="KW-1185">Reference proteome</keyword>
<dbReference type="OrthoDB" id="7617398at2759"/>